<proteinExistence type="predicted"/>
<evidence type="ECO:0000313" key="3">
    <source>
        <dbReference type="Proteomes" id="UP001242368"/>
    </source>
</evidence>
<evidence type="ECO:0000313" key="1">
    <source>
        <dbReference type="EMBL" id="MDN3706941.1"/>
    </source>
</evidence>
<dbReference type="EMBL" id="JAUFQU010000014">
    <property type="protein sequence ID" value="MDN3709064.1"/>
    <property type="molecule type" value="Genomic_DNA"/>
</dbReference>
<accession>A0ABT8CT45</accession>
<dbReference type="RefSeq" id="WP_290362990.1">
    <property type="nucleotide sequence ID" value="NZ_JAUFQU010000001.1"/>
</dbReference>
<evidence type="ECO:0000313" key="2">
    <source>
        <dbReference type="EMBL" id="MDN3709064.1"/>
    </source>
</evidence>
<protein>
    <submittedName>
        <fullName evidence="1">Uncharacterized protein</fullName>
    </submittedName>
</protein>
<reference evidence="1" key="3">
    <citation type="submission" date="2023-06" db="EMBL/GenBank/DDBJ databases">
        <authorList>
            <person name="Lucena T."/>
            <person name="Sun Q."/>
        </authorList>
    </citation>
    <scope>NUCLEOTIDE SEQUENCE</scope>
    <source>
        <strain evidence="1">CECT 7184</strain>
    </source>
</reference>
<reference evidence="3" key="2">
    <citation type="journal article" date="2019" name="Int. J. Syst. Evol. Microbiol.">
        <title>The Global Catalogue of Microorganisms (GCM) 10K type strain sequencing project: providing services to taxonomists for standard genome sequencing and annotation.</title>
        <authorList>
            <consortium name="The Broad Institute Genomics Platform"/>
            <consortium name="The Broad Institute Genome Sequencing Center for Infectious Disease"/>
            <person name="Wu L."/>
            <person name="Ma J."/>
        </authorList>
    </citation>
    <scope>NUCLEOTIDE SEQUENCE [LARGE SCALE GENOMIC DNA]</scope>
    <source>
        <strain evidence="3">CECT 7184</strain>
    </source>
</reference>
<organism evidence="1 3">
    <name type="scientific">Paenimyroides ceti</name>
    <dbReference type="NCBI Taxonomy" id="395087"/>
    <lineage>
        <taxon>Bacteria</taxon>
        <taxon>Pseudomonadati</taxon>
        <taxon>Bacteroidota</taxon>
        <taxon>Flavobacteriia</taxon>
        <taxon>Flavobacteriales</taxon>
        <taxon>Flavobacteriaceae</taxon>
        <taxon>Paenimyroides</taxon>
    </lineage>
</organism>
<reference evidence="1" key="1">
    <citation type="journal article" date="2014" name="Int. J. Syst. Evol. Microbiol.">
        <title>Complete genome of a new Firmicutes species belonging to the dominant human colonic microbiota ('Ruminococcus bicirculans') reveals two chromosomes and a selective capacity to utilize plant glucans.</title>
        <authorList>
            <consortium name="NISC Comparative Sequencing Program"/>
            <person name="Wegmann U."/>
            <person name="Louis P."/>
            <person name="Goesmann A."/>
            <person name="Henrissat B."/>
            <person name="Duncan S.H."/>
            <person name="Flint H.J."/>
        </authorList>
    </citation>
    <scope>NUCLEOTIDE SEQUENCE</scope>
    <source>
        <strain evidence="1">CECT 7184</strain>
    </source>
</reference>
<name>A0ABT8CT45_9FLAO</name>
<comment type="caution">
    <text evidence="1">The sequence shown here is derived from an EMBL/GenBank/DDBJ whole genome shotgun (WGS) entry which is preliminary data.</text>
</comment>
<keyword evidence="3" id="KW-1185">Reference proteome</keyword>
<dbReference type="EMBL" id="JAUFQU010000001">
    <property type="protein sequence ID" value="MDN3706941.1"/>
    <property type="molecule type" value="Genomic_DNA"/>
</dbReference>
<sequence>MIKNYKSNRSDTENLVRKPSQSTIDFLLNYSKSVRIMSLKRKEFILFMN</sequence>
<gene>
    <name evidence="1" type="ORF">QW060_07315</name>
    <name evidence="2" type="ORF">QW060_18575</name>
</gene>
<dbReference type="Proteomes" id="UP001242368">
    <property type="component" value="Unassembled WGS sequence"/>
</dbReference>